<feature type="compositionally biased region" description="Basic and acidic residues" evidence="1">
    <location>
        <begin position="1"/>
        <end position="10"/>
    </location>
</feature>
<feature type="region of interest" description="Disordered" evidence="1">
    <location>
        <begin position="1"/>
        <end position="28"/>
    </location>
</feature>
<comment type="caution">
    <text evidence="2">The sequence shown here is derived from an EMBL/GenBank/DDBJ whole genome shotgun (WGS) entry which is preliminary data.</text>
</comment>
<organism evidence="2 3">
    <name type="scientific">Ridgeia piscesae</name>
    <name type="common">Tubeworm</name>
    <dbReference type="NCBI Taxonomy" id="27915"/>
    <lineage>
        <taxon>Eukaryota</taxon>
        <taxon>Metazoa</taxon>
        <taxon>Spiralia</taxon>
        <taxon>Lophotrochozoa</taxon>
        <taxon>Annelida</taxon>
        <taxon>Polychaeta</taxon>
        <taxon>Sedentaria</taxon>
        <taxon>Canalipalpata</taxon>
        <taxon>Sabellida</taxon>
        <taxon>Siboglinidae</taxon>
        <taxon>Ridgeia</taxon>
    </lineage>
</organism>
<evidence type="ECO:0000313" key="3">
    <source>
        <dbReference type="Proteomes" id="UP001209878"/>
    </source>
</evidence>
<dbReference type="Proteomes" id="UP001209878">
    <property type="component" value="Unassembled WGS sequence"/>
</dbReference>
<feature type="compositionally biased region" description="Acidic residues" evidence="1">
    <location>
        <begin position="11"/>
        <end position="28"/>
    </location>
</feature>
<feature type="compositionally biased region" description="Polar residues" evidence="1">
    <location>
        <begin position="185"/>
        <end position="204"/>
    </location>
</feature>
<evidence type="ECO:0000256" key="1">
    <source>
        <dbReference type="SAM" id="MobiDB-lite"/>
    </source>
</evidence>
<feature type="compositionally biased region" description="Polar residues" evidence="1">
    <location>
        <begin position="159"/>
        <end position="169"/>
    </location>
</feature>
<sequence length="225" mass="24633">DKEIARREAAYIEEEPECEARDDDIDTDDPLYEHICTVVDTNRDKDGGEVDGQIHSNGHVTVDIENGVDRGDGISFDPDFQTNGQRNSRVIISDNGVYSSIDREDVGTEAAETEARRPSTSPTPPAAVETKGSVYEDIDSVRRQPSRNNSTDREDDVSTDGSESCTNEQGEPIYSKPDMSKKLNRQSTAPETEASVSLSQSTDSAIAECDDTPPSLPKKSDDLME</sequence>
<accession>A0AAD9UE32</accession>
<gene>
    <name evidence="2" type="ORF">NP493_204g01010</name>
</gene>
<proteinExistence type="predicted"/>
<keyword evidence="3" id="KW-1185">Reference proteome</keyword>
<feature type="compositionally biased region" description="Polar residues" evidence="1">
    <location>
        <begin position="80"/>
        <end position="90"/>
    </location>
</feature>
<reference evidence="2" key="1">
    <citation type="journal article" date="2023" name="Mol. Biol. Evol.">
        <title>Third-Generation Sequencing Reveals the Adaptive Role of the Epigenome in Three Deep-Sea Polychaetes.</title>
        <authorList>
            <person name="Perez M."/>
            <person name="Aroh O."/>
            <person name="Sun Y."/>
            <person name="Lan Y."/>
            <person name="Juniper S.K."/>
            <person name="Young C.R."/>
            <person name="Angers B."/>
            <person name="Qian P.Y."/>
        </authorList>
    </citation>
    <scope>NUCLEOTIDE SEQUENCE</scope>
    <source>
        <strain evidence="2">R07B-5</strain>
    </source>
</reference>
<evidence type="ECO:0000313" key="2">
    <source>
        <dbReference type="EMBL" id="KAK2186047.1"/>
    </source>
</evidence>
<protein>
    <submittedName>
        <fullName evidence="2">Uncharacterized protein</fullName>
    </submittedName>
</protein>
<dbReference type="AlphaFoldDB" id="A0AAD9UE32"/>
<dbReference type="EMBL" id="JAODUO010000214">
    <property type="protein sequence ID" value="KAK2186047.1"/>
    <property type="molecule type" value="Genomic_DNA"/>
</dbReference>
<feature type="region of interest" description="Disordered" evidence="1">
    <location>
        <begin position="64"/>
        <end position="225"/>
    </location>
</feature>
<name>A0AAD9UE32_RIDPI</name>
<feature type="non-terminal residue" evidence="2">
    <location>
        <position position="225"/>
    </location>
</feature>